<keyword evidence="7 12" id="KW-0411">Iron-sulfur</keyword>
<evidence type="ECO:0000256" key="4">
    <source>
        <dbReference type="ARBA" id="ARBA00022723"/>
    </source>
</evidence>
<dbReference type="InterPro" id="IPR010505">
    <property type="entry name" value="MoaA_twitch"/>
</dbReference>
<dbReference type="PANTHER" id="PTHR22960">
    <property type="entry name" value="MOLYBDOPTERIN COFACTOR SYNTHESIS PROTEIN A"/>
    <property type="match status" value="1"/>
</dbReference>
<dbReference type="NCBIfam" id="TIGR02666">
    <property type="entry name" value="moaA"/>
    <property type="match status" value="1"/>
</dbReference>
<dbReference type="GO" id="GO:0046872">
    <property type="term" value="F:metal ion binding"/>
    <property type="evidence" value="ECO:0007669"/>
    <property type="project" value="UniProtKB-KW"/>
</dbReference>
<feature type="binding site" evidence="12">
    <location>
        <position position="30"/>
    </location>
    <ligand>
        <name>GTP</name>
        <dbReference type="ChEBI" id="CHEBI:37565"/>
    </ligand>
</feature>
<name>A0A0S4L184_9BACT</name>
<dbReference type="PANTHER" id="PTHR22960:SF0">
    <property type="entry name" value="MOLYBDENUM COFACTOR BIOSYNTHESIS PROTEIN 1"/>
    <property type="match status" value="1"/>
</dbReference>
<dbReference type="EC" id="4.1.99.22" evidence="1 12"/>
<evidence type="ECO:0000256" key="11">
    <source>
        <dbReference type="ARBA" id="ARBA00048697"/>
    </source>
</evidence>
<dbReference type="SFLD" id="SFLDG01383">
    <property type="entry name" value="cyclic_pyranopterin_phosphate"/>
    <property type="match status" value="1"/>
</dbReference>
<keyword evidence="10 12" id="KW-0456">Lyase</keyword>
<keyword evidence="2 12" id="KW-0004">4Fe-4S</keyword>
<dbReference type="SFLD" id="SFLDG01067">
    <property type="entry name" value="SPASM/twitch_domain_containing"/>
    <property type="match status" value="1"/>
</dbReference>
<keyword evidence="5 12" id="KW-0547">Nucleotide-binding</keyword>
<comment type="pathway">
    <text evidence="12">Cofactor biosynthesis; molybdopterin biosynthesis.</text>
</comment>
<dbReference type="InterPro" id="IPR058240">
    <property type="entry name" value="rSAM_sf"/>
</dbReference>
<evidence type="ECO:0000313" key="14">
    <source>
        <dbReference type="EMBL" id="CUQ67794.1"/>
    </source>
</evidence>
<dbReference type="OrthoDB" id="9763993at2"/>
<evidence type="ECO:0000313" key="15">
    <source>
        <dbReference type="Proteomes" id="UP000066284"/>
    </source>
</evidence>
<dbReference type="InterPro" id="IPR013483">
    <property type="entry name" value="MoaA"/>
</dbReference>
<dbReference type="PROSITE" id="PS01305">
    <property type="entry name" value="MOAA_NIFB_PQQE"/>
    <property type="match status" value="1"/>
</dbReference>
<keyword evidence="8 12" id="KW-0342">GTP-binding</keyword>
<comment type="catalytic activity">
    <reaction evidence="11 12">
        <text>GTP + AH2 + S-adenosyl-L-methionine = (8S)-3',8-cyclo-7,8-dihydroguanosine 5'-triphosphate + 5'-deoxyadenosine + L-methionine + A + H(+)</text>
        <dbReference type="Rhea" id="RHEA:49576"/>
        <dbReference type="ChEBI" id="CHEBI:13193"/>
        <dbReference type="ChEBI" id="CHEBI:15378"/>
        <dbReference type="ChEBI" id="CHEBI:17319"/>
        <dbReference type="ChEBI" id="CHEBI:17499"/>
        <dbReference type="ChEBI" id="CHEBI:37565"/>
        <dbReference type="ChEBI" id="CHEBI:57844"/>
        <dbReference type="ChEBI" id="CHEBI:59789"/>
        <dbReference type="ChEBI" id="CHEBI:131766"/>
        <dbReference type="EC" id="4.1.99.22"/>
    </reaction>
</comment>
<evidence type="ECO:0000256" key="8">
    <source>
        <dbReference type="ARBA" id="ARBA00023134"/>
    </source>
</evidence>
<feature type="binding site" evidence="12">
    <location>
        <position position="111"/>
    </location>
    <ligand>
        <name>GTP</name>
        <dbReference type="ChEBI" id="CHEBI:37565"/>
    </ligand>
</feature>
<feature type="binding site" evidence="12">
    <location>
        <position position="206"/>
    </location>
    <ligand>
        <name>S-adenosyl-L-methionine</name>
        <dbReference type="ChEBI" id="CHEBI:59789"/>
    </ligand>
</feature>
<comment type="subunit">
    <text evidence="12">Monomer and homodimer.</text>
</comment>
<protein>
    <recommendedName>
        <fullName evidence="1 12">GTP 3',8-cyclase</fullName>
        <ecNumber evidence="1 12">4.1.99.22</ecNumber>
    </recommendedName>
    <alternativeName>
        <fullName evidence="12">Molybdenum cofactor biosynthesis protein A</fullName>
    </alternativeName>
</protein>
<feature type="binding site" evidence="12">
    <location>
        <position position="84"/>
    </location>
    <ligand>
        <name>S-adenosyl-L-methionine</name>
        <dbReference type="ChEBI" id="CHEBI:59789"/>
    </ligand>
</feature>
<keyword evidence="9 12" id="KW-0501">Molybdenum cofactor biosynthesis</keyword>
<keyword evidence="3 12" id="KW-0949">S-adenosyl-L-methionine</keyword>
<evidence type="ECO:0000256" key="7">
    <source>
        <dbReference type="ARBA" id="ARBA00023014"/>
    </source>
</evidence>
<dbReference type="Pfam" id="PF06463">
    <property type="entry name" value="Mob_synth_C"/>
    <property type="match status" value="1"/>
</dbReference>
<feature type="binding site" evidence="12">
    <location>
        <position position="172"/>
    </location>
    <ligand>
        <name>GTP</name>
        <dbReference type="ChEBI" id="CHEBI:37565"/>
    </ligand>
</feature>
<dbReference type="GO" id="GO:1904047">
    <property type="term" value="F:S-adenosyl-L-methionine binding"/>
    <property type="evidence" value="ECO:0007669"/>
    <property type="project" value="UniProtKB-UniRule"/>
</dbReference>
<dbReference type="Gene3D" id="3.20.20.70">
    <property type="entry name" value="Aldolase class I"/>
    <property type="match status" value="1"/>
</dbReference>
<dbReference type="PROSITE" id="PS51918">
    <property type="entry name" value="RADICAL_SAM"/>
    <property type="match status" value="1"/>
</dbReference>
<dbReference type="SUPFAM" id="SSF102114">
    <property type="entry name" value="Radical SAM enzymes"/>
    <property type="match status" value="1"/>
</dbReference>
<evidence type="ECO:0000256" key="2">
    <source>
        <dbReference type="ARBA" id="ARBA00022485"/>
    </source>
</evidence>
<feature type="binding site" evidence="12">
    <location>
        <position position="37"/>
    </location>
    <ligand>
        <name>[4Fe-4S] cluster</name>
        <dbReference type="ChEBI" id="CHEBI:49883"/>
        <label>1</label>
        <note>4Fe-4S-S-AdoMet</note>
    </ligand>
</feature>
<dbReference type="InterPro" id="IPR007197">
    <property type="entry name" value="rSAM"/>
</dbReference>
<keyword evidence="15" id="KW-1185">Reference proteome</keyword>
<dbReference type="GO" id="GO:0051539">
    <property type="term" value="F:4 iron, 4 sulfur cluster binding"/>
    <property type="evidence" value="ECO:0007669"/>
    <property type="project" value="UniProtKB-UniRule"/>
</dbReference>
<feature type="binding site" evidence="12">
    <location>
        <position position="272"/>
    </location>
    <ligand>
        <name>[4Fe-4S] cluster</name>
        <dbReference type="ChEBI" id="CHEBI:49883"/>
        <label>2</label>
        <note>4Fe-4S-substrate</note>
    </ligand>
</feature>
<dbReference type="Proteomes" id="UP000066284">
    <property type="component" value="Chromosome 1"/>
</dbReference>
<dbReference type="GO" id="GO:0061799">
    <property type="term" value="F:cyclic pyranopterin monophosphate synthase activity"/>
    <property type="evidence" value="ECO:0007669"/>
    <property type="project" value="TreeGrafter"/>
</dbReference>
<evidence type="ECO:0000256" key="1">
    <source>
        <dbReference type="ARBA" id="ARBA00012167"/>
    </source>
</evidence>
<keyword evidence="4 12" id="KW-0479">Metal-binding</keyword>
<evidence type="ECO:0000256" key="10">
    <source>
        <dbReference type="ARBA" id="ARBA00023239"/>
    </source>
</evidence>
<dbReference type="AlphaFoldDB" id="A0A0S4L184"/>
<dbReference type="STRING" id="1715989.NITINOP_2822"/>
<accession>A0A0S4L184</accession>
<feature type="binding site" evidence="12">
    <location>
        <position position="41"/>
    </location>
    <ligand>
        <name>[4Fe-4S] cluster</name>
        <dbReference type="ChEBI" id="CHEBI:49883"/>
        <label>1</label>
        <note>4Fe-4S-S-AdoMet</note>
    </ligand>
</feature>
<dbReference type="InterPro" id="IPR013785">
    <property type="entry name" value="Aldolase_TIM"/>
</dbReference>
<evidence type="ECO:0000256" key="6">
    <source>
        <dbReference type="ARBA" id="ARBA00023004"/>
    </source>
</evidence>
<dbReference type="GO" id="GO:0061798">
    <property type="term" value="F:GTP 3',8'-cyclase activity"/>
    <property type="evidence" value="ECO:0007669"/>
    <property type="project" value="UniProtKB-UniRule"/>
</dbReference>
<evidence type="ECO:0000256" key="9">
    <source>
        <dbReference type="ARBA" id="ARBA00023150"/>
    </source>
</evidence>
<dbReference type="InterPro" id="IPR000385">
    <property type="entry name" value="MoaA_NifB_PqqE_Fe-S-bd_CS"/>
</dbReference>
<dbReference type="InterPro" id="IPR050105">
    <property type="entry name" value="MoCo_biosynth_MoaA/MoaC"/>
</dbReference>
<organism evidence="14 15">
    <name type="scientific">Candidatus Nitrospira inopinata</name>
    <dbReference type="NCBI Taxonomy" id="1715989"/>
    <lineage>
        <taxon>Bacteria</taxon>
        <taxon>Pseudomonadati</taxon>
        <taxon>Nitrospirota</taxon>
        <taxon>Nitrospiria</taxon>
        <taxon>Nitrospirales</taxon>
        <taxon>Nitrospiraceae</taxon>
        <taxon>Nitrospira</taxon>
    </lineage>
</organism>
<gene>
    <name evidence="12 14" type="primary">moaA</name>
    <name evidence="14" type="ORF">NITINOP_2822</name>
</gene>
<dbReference type="SFLD" id="SFLDS00029">
    <property type="entry name" value="Radical_SAM"/>
    <property type="match status" value="1"/>
</dbReference>
<comment type="function">
    <text evidence="12">Catalyzes the cyclization of GTP to (8S)-3',8-cyclo-7,8-dihydroguanosine 5'-triphosphate.</text>
</comment>
<dbReference type="InterPro" id="IPR040064">
    <property type="entry name" value="MoaA-like"/>
</dbReference>
<evidence type="ECO:0000259" key="13">
    <source>
        <dbReference type="PROSITE" id="PS51918"/>
    </source>
</evidence>
<feature type="binding site" evidence="12">
    <location>
        <position position="80"/>
    </location>
    <ligand>
        <name>GTP</name>
        <dbReference type="ChEBI" id="CHEBI:37565"/>
    </ligand>
</feature>
<feature type="binding site" evidence="12">
    <location>
        <position position="135"/>
    </location>
    <ligand>
        <name>S-adenosyl-L-methionine</name>
        <dbReference type="ChEBI" id="CHEBI:59789"/>
    </ligand>
</feature>
<feature type="binding site" evidence="12">
    <location>
        <position position="43"/>
    </location>
    <ligand>
        <name>S-adenosyl-L-methionine</name>
        <dbReference type="ChEBI" id="CHEBI:59789"/>
    </ligand>
</feature>
<dbReference type="CDD" id="cd21117">
    <property type="entry name" value="Twitch_MoaA"/>
    <property type="match status" value="1"/>
</dbReference>
<proteinExistence type="inferred from homology"/>
<feature type="binding site" evidence="12">
    <location>
        <position position="269"/>
    </location>
    <ligand>
        <name>[4Fe-4S] cluster</name>
        <dbReference type="ChEBI" id="CHEBI:49883"/>
        <label>2</label>
        <note>4Fe-4S-substrate</note>
    </ligand>
</feature>
<comment type="similarity">
    <text evidence="12">Belongs to the radical SAM superfamily. MoaA family.</text>
</comment>
<sequence>MDDLSLSSSRRHAVGEAVQDLYGRPLRSLRLSVTDRCNLRCRYCMPEEDYVWLPREDVLSFEEMATLAGYFVDLGVDKVRLTGGEPLLRRDLPRLVRLLSQNRGITEIALTTNGVLLAEQAQALYDAGLHRVTVSLDTLKPERFRRLTGRDEFARVLDGIEAARTVGFPDLKLDTVMIRGFNDDELAPLIEFAKHIGAEVRFIEYMDVGGANEWTMDKVLSRDVMLEGLNRRYGLIMAISGRGSAPAQRYRLADGTTFGIISSTTAPFCAQCDRSRVTADGMWYLCLYALEGIDLRGPMRGGATPDQIREIIRTGWGSRRDRGAEARKELERTGTRESGLIGIERLREDPHLEMHARGG</sequence>
<feature type="domain" description="Radical SAM core" evidence="13">
    <location>
        <begin position="21"/>
        <end position="246"/>
    </location>
</feature>
<dbReference type="HAMAP" id="MF_01225_B">
    <property type="entry name" value="MoaA_B"/>
    <property type="match status" value="1"/>
</dbReference>
<dbReference type="SFLD" id="SFLDG01386">
    <property type="entry name" value="main_SPASM_domain-containing"/>
    <property type="match status" value="1"/>
</dbReference>
<evidence type="ECO:0000256" key="12">
    <source>
        <dbReference type="HAMAP-Rule" id="MF_01225"/>
    </source>
</evidence>
<dbReference type="EMBL" id="LN885086">
    <property type="protein sequence ID" value="CUQ67794.1"/>
    <property type="molecule type" value="Genomic_DNA"/>
</dbReference>
<dbReference type="GO" id="GO:0005525">
    <property type="term" value="F:GTP binding"/>
    <property type="evidence" value="ECO:0007669"/>
    <property type="project" value="UniProtKB-UniRule"/>
</dbReference>
<comment type="cofactor">
    <cofactor evidence="12">
        <name>[4Fe-4S] cluster</name>
        <dbReference type="ChEBI" id="CHEBI:49883"/>
    </cofactor>
    <text evidence="12">Binds 2 [4Fe-4S] clusters. Binds 1 [4Fe-4S] cluster coordinated with 3 cysteines and an exchangeable S-adenosyl-L-methionine and 1 [4Fe-4S] cluster coordinated with 3 cysteines and the GTP-derived substrate.</text>
</comment>
<reference evidence="15" key="1">
    <citation type="submission" date="2015-09" db="EMBL/GenBank/DDBJ databases">
        <authorList>
            <person name="Daims H."/>
        </authorList>
    </citation>
    <scope>NUCLEOTIDE SEQUENCE [LARGE SCALE GENOMIC DNA]</scope>
</reference>
<dbReference type="Pfam" id="PF04055">
    <property type="entry name" value="Radical_SAM"/>
    <property type="match status" value="1"/>
</dbReference>
<dbReference type="RefSeq" id="WP_062486679.1">
    <property type="nucleotide sequence ID" value="NZ_LN885086.1"/>
</dbReference>
<evidence type="ECO:0000256" key="5">
    <source>
        <dbReference type="ARBA" id="ARBA00022741"/>
    </source>
</evidence>
<feature type="binding site" evidence="12">
    <location>
        <position position="44"/>
    </location>
    <ligand>
        <name>[4Fe-4S] cluster</name>
        <dbReference type="ChEBI" id="CHEBI:49883"/>
        <label>1</label>
        <note>4Fe-4S-S-AdoMet</note>
    </ligand>
</feature>
<dbReference type="KEGG" id="nio:NITINOP_2822"/>
<evidence type="ECO:0000256" key="3">
    <source>
        <dbReference type="ARBA" id="ARBA00022691"/>
    </source>
</evidence>
<feature type="binding site" evidence="12">
    <location>
        <begin position="274"/>
        <end position="276"/>
    </location>
    <ligand>
        <name>GTP</name>
        <dbReference type="ChEBI" id="CHEBI:37565"/>
    </ligand>
</feature>
<dbReference type="SMART" id="SM00729">
    <property type="entry name" value="Elp3"/>
    <property type="match status" value="1"/>
</dbReference>
<dbReference type="InterPro" id="IPR006638">
    <property type="entry name" value="Elp3/MiaA/NifB-like_rSAM"/>
</dbReference>
<feature type="binding site" evidence="12">
    <location>
        <position position="286"/>
    </location>
    <ligand>
        <name>[4Fe-4S] cluster</name>
        <dbReference type="ChEBI" id="CHEBI:49883"/>
        <label>2</label>
        <note>4Fe-4S-substrate</note>
    </ligand>
</feature>
<dbReference type="UniPathway" id="UPA00344"/>
<keyword evidence="6 12" id="KW-0408">Iron</keyword>
<dbReference type="GO" id="GO:0006777">
    <property type="term" value="P:Mo-molybdopterin cofactor biosynthetic process"/>
    <property type="evidence" value="ECO:0007669"/>
    <property type="project" value="UniProtKB-UniRule"/>
</dbReference>
<dbReference type="CDD" id="cd01335">
    <property type="entry name" value="Radical_SAM"/>
    <property type="match status" value="1"/>
</dbReference>